<evidence type="ECO:0000259" key="2">
    <source>
        <dbReference type="PROSITE" id="PS50887"/>
    </source>
</evidence>
<dbReference type="CDD" id="cd01949">
    <property type="entry name" value="GGDEF"/>
    <property type="match status" value="1"/>
</dbReference>
<accession>A0A0V8QE69</accession>
<feature type="transmembrane region" description="Helical" evidence="1">
    <location>
        <begin position="94"/>
        <end position="111"/>
    </location>
</feature>
<dbReference type="GO" id="GO:0043709">
    <property type="term" value="P:cell adhesion involved in single-species biofilm formation"/>
    <property type="evidence" value="ECO:0007669"/>
    <property type="project" value="TreeGrafter"/>
</dbReference>
<evidence type="ECO:0000256" key="1">
    <source>
        <dbReference type="SAM" id="Phobius"/>
    </source>
</evidence>
<dbReference type="PANTHER" id="PTHR45138:SF9">
    <property type="entry name" value="DIGUANYLATE CYCLASE DGCM-RELATED"/>
    <property type="match status" value="1"/>
</dbReference>
<dbReference type="SMART" id="SM00267">
    <property type="entry name" value="GGDEF"/>
    <property type="match status" value="1"/>
</dbReference>
<dbReference type="SUPFAM" id="SSF55073">
    <property type="entry name" value="Nucleotide cyclase"/>
    <property type="match status" value="1"/>
</dbReference>
<sequence>MKYMKDKLLNYMLYSGVTKQEYEKIKQEIQEKNRSVLSLTALCLVVMFSGLLLGSLFLEMMKPNHSIYGIVGLSFMLIAILSRRIENKSFVLPLWYMAMTIMCVYAIILNTVLSNNISATTFCVIMIVAPLLVIDRPWRLFGYFAFITLIFVLVDFSQKAYYLAFTDTVNALCCIFLGSVIHINIMNTKLREMLQRHYIEAERDTDKLTGCLTKAAFERKITKEMKDSQYQGVLLVMDLDHFKSINDNYGHVFGDMVLRTMGECLQKSFPETGLRGRFGGDEFQVWISGKVEKRELTLILNGFFSDIHAIKTPDGKVEVAVSVGGAMCPRDGMSYQVLFENADASLYAAKKLDRSGYVFCPENGTKKGA</sequence>
<dbReference type="STRING" id="290052.ASU35_12520"/>
<dbReference type="AlphaFoldDB" id="A0A0V8QE69"/>
<feature type="transmembrane region" description="Helical" evidence="1">
    <location>
        <begin position="168"/>
        <end position="186"/>
    </location>
</feature>
<protein>
    <recommendedName>
        <fullName evidence="2">GGDEF domain-containing protein</fullName>
    </recommendedName>
</protein>
<dbReference type="InterPro" id="IPR000160">
    <property type="entry name" value="GGDEF_dom"/>
</dbReference>
<dbReference type="InterPro" id="IPR043128">
    <property type="entry name" value="Rev_trsase/Diguanyl_cyclase"/>
</dbReference>
<dbReference type="GO" id="GO:0005886">
    <property type="term" value="C:plasma membrane"/>
    <property type="evidence" value="ECO:0007669"/>
    <property type="project" value="TreeGrafter"/>
</dbReference>
<dbReference type="PROSITE" id="PS50887">
    <property type="entry name" value="GGDEF"/>
    <property type="match status" value="1"/>
</dbReference>
<feature type="transmembrane region" description="Helical" evidence="1">
    <location>
        <begin position="141"/>
        <end position="162"/>
    </location>
</feature>
<keyword evidence="1" id="KW-0472">Membrane</keyword>
<feature type="transmembrane region" description="Helical" evidence="1">
    <location>
        <begin position="117"/>
        <end position="134"/>
    </location>
</feature>
<feature type="domain" description="GGDEF" evidence="2">
    <location>
        <begin position="230"/>
        <end position="362"/>
    </location>
</feature>
<dbReference type="InterPro" id="IPR050469">
    <property type="entry name" value="Diguanylate_Cyclase"/>
</dbReference>
<feature type="transmembrane region" description="Helical" evidence="1">
    <location>
        <begin position="36"/>
        <end position="58"/>
    </location>
</feature>
<dbReference type="Pfam" id="PF00990">
    <property type="entry name" value="GGDEF"/>
    <property type="match status" value="1"/>
</dbReference>
<dbReference type="GO" id="GO:1902201">
    <property type="term" value="P:negative regulation of bacterial-type flagellum-dependent cell motility"/>
    <property type="evidence" value="ECO:0007669"/>
    <property type="project" value="TreeGrafter"/>
</dbReference>
<dbReference type="PANTHER" id="PTHR45138">
    <property type="entry name" value="REGULATORY COMPONENTS OF SENSORY TRANSDUCTION SYSTEM"/>
    <property type="match status" value="1"/>
</dbReference>
<dbReference type="OrthoDB" id="9807794at2"/>
<evidence type="ECO:0000313" key="4">
    <source>
        <dbReference type="Proteomes" id="UP000054874"/>
    </source>
</evidence>
<dbReference type="EMBL" id="LNAM01000168">
    <property type="protein sequence ID" value="KSV58534.1"/>
    <property type="molecule type" value="Genomic_DNA"/>
</dbReference>
<evidence type="ECO:0000313" key="3">
    <source>
        <dbReference type="EMBL" id="KSV58534.1"/>
    </source>
</evidence>
<comment type="caution">
    <text evidence="3">The sequence shown here is derived from an EMBL/GenBank/DDBJ whole genome shotgun (WGS) entry which is preliminary data.</text>
</comment>
<organism evidence="3 4">
    <name type="scientific">Acetivibrio ethanolgignens</name>
    <dbReference type="NCBI Taxonomy" id="290052"/>
    <lineage>
        <taxon>Bacteria</taxon>
        <taxon>Bacillati</taxon>
        <taxon>Bacillota</taxon>
        <taxon>Clostridia</taxon>
        <taxon>Eubacteriales</taxon>
        <taxon>Oscillospiraceae</taxon>
        <taxon>Acetivibrio</taxon>
    </lineage>
</organism>
<keyword evidence="1" id="KW-0812">Transmembrane</keyword>
<proteinExistence type="predicted"/>
<dbReference type="Gene3D" id="3.30.70.270">
    <property type="match status" value="1"/>
</dbReference>
<dbReference type="NCBIfam" id="TIGR00254">
    <property type="entry name" value="GGDEF"/>
    <property type="match status" value="1"/>
</dbReference>
<reference evidence="3 4" key="1">
    <citation type="submission" date="2015-11" db="EMBL/GenBank/DDBJ databases">
        <title>Butyribacter intestini gen. nov., sp. nov., a butyric acid-producing bacterium of the family Lachnospiraceae isolated from the human faeces.</title>
        <authorList>
            <person name="Zou Y."/>
            <person name="Xue W."/>
            <person name="Luo G."/>
            <person name="Lv M."/>
        </authorList>
    </citation>
    <scope>NUCLEOTIDE SEQUENCE [LARGE SCALE GENOMIC DNA]</scope>
    <source>
        <strain evidence="3 4">ACET-33324</strain>
    </source>
</reference>
<dbReference type="GO" id="GO:0052621">
    <property type="term" value="F:diguanylate cyclase activity"/>
    <property type="evidence" value="ECO:0007669"/>
    <property type="project" value="TreeGrafter"/>
</dbReference>
<name>A0A0V8QE69_9FIRM</name>
<dbReference type="InterPro" id="IPR029787">
    <property type="entry name" value="Nucleotide_cyclase"/>
</dbReference>
<keyword evidence="4" id="KW-1185">Reference proteome</keyword>
<gene>
    <name evidence="3" type="ORF">ASU35_12520</name>
</gene>
<keyword evidence="1" id="KW-1133">Transmembrane helix</keyword>
<dbReference type="Proteomes" id="UP000054874">
    <property type="component" value="Unassembled WGS sequence"/>
</dbReference>
<feature type="transmembrane region" description="Helical" evidence="1">
    <location>
        <begin position="64"/>
        <end position="82"/>
    </location>
</feature>